<name>A0ABS4W158_9PSEU</name>
<proteinExistence type="inferred from homology"/>
<dbReference type="Gene3D" id="1.10.540.10">
    <property type="entry name" value="Acyl-CoA dehydrogenase/oxidase, N-terminal domain"/>
    <property type="match status" value="1"/>
</dbReference>
<evidence type="ECO:0000259" key="6">
    <source>
        <dbReference type="Pfam" id="PF00441"/>
    </source>
</evidence>
<dbReference type="Pfam" id="PF00441">
    <property type="entry name" value="Acyl-CoA_dh_1"/>
    <property type="match status" value="1"/>
</dbReference>
<dbReference type="Proteomes" id="UP001519295">
    <property type="component" value="Unassembled WGS sequence"/>
</dbReference>
<dbReference type="InterPro" id="IPR013786">
    <property type="entry name" value="AcylCoA_DH/ox_N"/>
</dbReference>
<evidence type="ECO:0000313" key="9">
    <source>
        <dbReference type="Proteomes" id="UP001519295"/>
    </source>
</evidence>
<keyword evidence="9" id="KW-1185">Reference proteome</keyword>
<dbReference type="InterPro" id="IPR046373">
    <property type="entry name" value="Acyl-CoA_Oxase/DH_mid-dom_sf"/>
</dbReference>
<dbReference type="Gene3D" id="2.40.110.10">
    <property type="entry name" value="Butyryl-CoA Dehydrogenase, subunit A, domain 2"/>
    <property type="match status" value="1"/>
</dbReference>
<evidence type="ECO:0000256" key="2">
    <source>
        <dbReference type="ARBA" id="ARBA00009347"/>
    </source>
</evidence>
<reference evidence="8 9" key="1">
    <citation type="submission" date="2021-03" db="EMBL/GenBank/DDBJ databases">
        <title>Sequencing the genomes of 1000 actinobacteria strains.</title>
        <authorList>
            <person name="Klenk H.-P."/>
        </authorList>
    </citation>
    <scope>NUCLEOTIDE SEQUENCE [LARGE SCALE GENOMIC DNA]</scope>
    <source>
        <strain evidence="8 9">DSM 45256</strain>
    </source>
</reference>
<dbReference type="PANTHER" id="PTHR43884:SF20">
    <property type="entry name" value="ACYL-COA DEHYDROGENASE FADE28"/>
    <property type="match status" value="1"/>
</dbReference>
<comment type="caution">
    <text evidence="8">The sequence shown here is derived from an EMBL/GenBank/DDBJ whole genome shotgun (WGS) entry which is preliminary data.</text>
</comment>
<accession>A0ABS4W158</accession>
<evidence type="ECO:0000256" key="5">
    <source>
        <dbReference type="ARBA" id="ARBA00023002"/>
    </source>
</evidence>
<dbReference type="InterPro" id="IPR036250">
    <property type="entry name" value="AcylCo_DH-like_C"/>
</dbReference>
<dbReference type="PANTHER" id="PTHR43884">
    <property type="entry name" value="ACYL-COA DEHYDROGENASE"/>
    <property type="match status" value="1"/>
</dbReference>
<dbReference type="GO" id="GO:0070991">
    <property type="term" value="F:medium-chain fatty acyl-CoA dehydrogenase activity"/>
    <property type="evidence" value="ECO:0007669"/>
    <property type="project" value="UniProtKB-EC"/>
</dbReference>
<dbReference type="Gene3D" id="1.20.140.10">
    <property type="entry name" value="Butyryl-CoA Dehydrogenase, subunit A, domain 3"/>
    <property type="match status" value="1"/>
</dbReference>
<sequence length="383" mass="39692">MSAGVTAEQRELRNAVRAFVEKESPEAVVRATMESDRGHDPALWLHMAEGIGLQGLAIPEEYGGAGAGYVEQGVVFEELGRALVCAPYLATVGLAVPTLLASGDTDAAARWLPEIAAGRLVATAALTGERRGADYTRVRATRSGRGWQLSGIEPHVLDAGDAGLLLVVARTDSGTGLFAVELPAPGVEIVAPRTSDLTRRIARVTLAGAPAVAVGAPDAGPAIVADAVPRAAALLACEQVGGAARSLELAVEHARTRVQFGRPIGSFQAVKHRCADMLVAVEGARSVAWKAVQAADADATDLTLVAHIAHAVCTDAYVRCASDTVQVHGGIGYTWEHPAHLHVKRSRGAAALFGTSQEHRTLVGELAPVLGAGPGTEPEEGHM</sequence>
<dbReference type="EMBL" id="JAGINU010000001">
    <property type="protein sequence ID" value="MBP2369761.1"/>
    <property type="molecule type" value="Genomic_DNA"/>
</dbReference>
<gene>
    <name evidence="8" type="ORF">JOF36_005457</name>
</gene>
<keyword evidence="4" id="KW-0274">FAD</keyword>
<dbReference type="InterPro" id="IPR009100">
    <property type="entry name" value="AcylCoA_DH/oxidase_NM_dom_sf"/>
</dbReference>
<dbReference type="SUPFAM" id="SSF56645">
    <property type="entry name" value="Acyl-CoA dehydrogenase NM domain-like"/>
    <property type="match status" value="1"/>
</dbReference>
<dbReference type="Pfam" id="PF02771">
    <property type="entry name" value="Acyl-CoA_dh_N"/>
    <property type="match status" value="1"/>
</dbReference>
<feature type="domain" description="Acyl-CoA dehydrogenase/oxidase N-terminal" evidence="7">
    <location>
        <begin position="6"/>
        <end position="118"/>
    </location>
</feature>
<feature type="domain" description="Acyl-CoA dehydrogenase/oxidase C-terminal" evidence="6">
    <location>
        <begin position="226"/>
        <end position="365"/>
    </location>
</feature>
<keyword evidence="3" id="KW-0285">Flavoprotein</keyword>
<dbReference type="EC" id="1.3.8.7" evidence="8"/>
<evidence type="ECO:0000256" key="4">
    <source>
        <dbReference type="ARBA" id="ARBA00022827"/>
    </source>
</evidence>
<organism evidence="8 9">
    <name type="scientific">Pseudonocardia parietis</name>
    <dbReference type="NCBI Taxonomy" id="570936"/>
    <lineage>
        <taxon>Bacteria</taxon>
        <taxon>Bacillati</taxon>
        <taxon>Actinomycetota</taxon>
        <taxon>Actinomycetes</taxon>
        <taxon>Pseudonocardiales</taxon>
        <taxon>Pseudonocardiaceae</taxon>
        <taxon>Pseudonocardia</taxon>
    </lineage>
</organism>
<evidence type="ECO:0000313" key="8">
    <source>
        <dbReference type="EMBL" id="MBP2369761.1"/>
    </source>
</evidence>
<comment type="cofactor">
    <cofactor evidence="1">
        <name>FAD</name>
        <dbReference type="ChEBI" id="CHEBI:57692"/>
    </cofactor>
</comment>
<keyword evidence="5 8" id="KW-0560">Oxidoreductase</keyword>
<dbReference type="CDD" id="cd00567">
    <property type="entry name" value="ACAD"/>
    <property type="match status" value="1"/>
</dbReference>
<dbReference type="InterPro" id="IPR009075">
    <property type="entry name" value="AcylCo_DH/oxidase_C"/>
</dbReference>
<dbReference type="SUPFAM" id="SSF47203">
    <property type="entry name" value="Acyl-CoA dehydrogenase C-terminal domain-like"/>
    <property type="match status" value="1"/>
</dbReference>
<evidence type="ECO:0000259" key="7">
    <source>
        <dbReference type="Pfam" id="PF02771"/>
    </source>
</evidence>
<dbReference type="InterPro" id="IPR037069">
    <property type="entry name" value="AcylCoA_DH/ox_N_sf"/>
</dbReference>
<comment type="similarity">
    <text evidence="2">Belongs to the acyl-CoA dehydrogenase family.</text>
</comment>
<protein>
    <submittedName>
        <fullName evidence="8">Acyl-CoA dehydrogenase</fullName>
        <ecNumber evidence="8">1.3.8.7</ecNumber>
    </submittedName>
</protein>
<evidence type="ECO:0000256" key="3">
    <source>
        <dbReference type="ARBA" id="ARBA00022630"/>
    </source>
</evidence>
<dbReference type="RefSeq" id="WP_210032248.1">
    <property type="nucleotide sequence ID" value="NZ_JAGINU010000001.1"/>
</dbReference>
<evidence type="ECO:0000256" key="1">
    <source>
        <dbReference type="ARBA" id="ARBA00001974"/>
    </source>
</evidence>